<organism evidence="1 2">
    <name type="scientific">Methanobrevibacter arboriphilus</name>
    <dbReference type="NCBI Taxonomy" id="39441"/>
    <lineage>
        <taxon>Archaea</taxon>
        <taxon>Methanobacteriati</taxon>
        <taxon>Methanobacteriota</taxon>
        <taxon>Methanomada group</taxon>
        <taxon>Methanobacteria</taxon>
        <taxon>Methanobacteriales</taxon>
        <taxon>Methanobacteriaceae</taxon>
        <taxon>Methanobrevibacter</taxon>
    </lineage>
</organism>
<name>A0ACA8R4Y3_METAZ</name>
<dbReference type="EMBL" id="AP019779">
    <property type="protein sequence ID" value="BBL62371.1"/>
    <property type="molecule type" value="Genomic_DNA"/>
</dbReference>
<keyword evidence="2" id="KW-1185">Reference proteome</keyword>
<reference evidence="1" key="1">
    <citation type="submission" date="2019-06" db="EMBL/GenBank/DDBJ databases">
        <title>Complete genome sequence of Methanobrevibacter arboriphilus strain SA.</title>
        <authorList>
            <person name="Asakawa S."/>
        </authorList>
    </citation>
    <scope>NUCLEOTIDE SEQUENCE</scope>
    <source>
        <strain evidence="1">SA</strain>
    </source>
</reference>
<proteinExistence type="predicted"/>
<evidence type="ECO:0000313" key="2">
    <source>
        <dbReference type="Proteomes" id="UP000825015"/>
    </source>
</evidence>
<gene>
    <name evidence="1" type="ORF">MarbSA_14110</name>
</gene>
<evidence type="ECO:0000313" key="1">
    <source>
        <dbReference type="EMBL" id="BBL62371.1"/>
    </source>
</evidence>
<dbReference type="Proteomes" id="UP000825015">
    <property type="component" value="Chromosome"/>
</dbReference>
<sequence length="71" mass="8050">MNELIVDGVIYTEESIRELLSALEYNRETLKLYKKGFNEIKEDINLLMGKTTDPRTIFEGSAEGVEAHADS</sequence>
<accession>A0ACA8R4Y3</accession>
<protein>
    <submittedName>
        <fullName evidence="1">Uncharacterized protein</fullName>
    </submittedName>
</protein>